<dbReference type="InterPro" id="IPR041588">
    <property type="entry name" value="Integrase_H2C2"/>
</dbReference>
<dbReference type="AlphaFoldDB" id="A0A6I9SN36"/>
<dbReference type="OrthoDB" id="912579at2759"/>
<sequence length="151" mass="17422">MVRERPSISNIVLVATVDPQCIWKEEIMNYLKEGILPDDPVKARRTRFKAPRFTLIESQLYKRTIDGSLLKCLDEDQANYVLKEIHEGSCGNHSGARSLAQKIMRQGYSWTILLKDAKEFIHKCENYQRYASQIHAPAEPMKPVQIVCPFD</sequence>
<dbReference type="PANTHER" id="PTHR48475">
    <property type="entry name" value="RIBONUCLEASE H"/>
    <property type="match status" value="1"/>
</dbReference>
<dbReference type="GeneID" id="105156858"/>
<evidence type="ECO:0000259" key="1">
    <source>
        <dbReference type="Pfam" id="PF17921"/>
    </source>
</evidence>
<gene>
    <name evidence="3" type="primary">LOC105156858</name>
</gene>
<reference evidence="3" key="2">
    <citation type="submission" date="2025-08" db="UniProtKB">
        <authorList>
            <consortium name="RefSeq"/>
        </authorList>
    </citation>
    <scope>IDENTIFICATION</scope>
</reference>
<organism evidence="2 3">
    <name type="scientific">Sesamum indicum</name>
    <name type="common">Oriental sesame</name>
    <name type="synonym">Sesamum orientale</name>
    <dbReference type="NCBI Taxonomy" id="4182"/>
    <lineage>
        <taxon>Eukaryota</taxon>
        <taxon>Viridiplantae</taxon>
        <taxon>Streptophyta</taxon>
        <taxon>Embryophyta</taxon>
        <taxon>Tracheophyta</taxon>
        <taxon>Spermatophyta</taxon>
        <taxon>Magnoliopsida</taxon>
        <taxon>eudicotyledons</taxon>
        <taxon>Gunneridae</taxon>
        <taxon>Pentapetalae</taxon>
        <taxon>asterids</taxon>
        <taxon>lamiids</taxon>
        <taxon>Lamiales</taxon>
        <taxon>Pedaliaceae</taxon>
        <taxon>Sesamum</taxon>
    </lineage>
</organism>
<dbReference type="Proteomes" id="UP000504604">
    <property type="component" value="Linkage group LG1"/>
</dbReference>
<dbReference type="KEGG" id="sind:105156858"/>
<dbReference type="Gene3D" id="1.10.340.70">
    <property type="match status" value="1"/>
</dbReference>
<proteinExistence type="predicted"/>
<evidence type="ECO:0000313" key="3">
    <source>
        <dbReference type="RefSeq" id="XP_011071405.1"/>
    </source>
</evidence>
<dbReference type="InParanoid" id="A0A6I9SN36"/>
<dbReference type="Pfam" id="PF17921">
    <property type="entry name" value="Integrase_H2C2"/>
    <property type="match status" value="1"/>
</dbReference>
<keyword evidence="2" id="KW-1185">Reference proteome</keyword>
<reference evidence="2" key="1">
    <citation type="submission" date="2024-10" db="UniProtKB">
        <authorList>
            <consortium name="RefSeq"/>
        </authorList>
    </citation>
    <scope>NUCLEOTIDE SEQUENCE [LARGE SCALE GENOMIC DNA]</scope>
    <source>
        <strain evidence="2">cv. Zhongzhi No. 13</strain>
    </source>
</reference>
<accession>A0A6I9SN36</accession>
<evidence type="ECO:0000313" key="2">
    <source>
        <dbReference type="Proteomes" id="UP000504604"/>
    </source>
</evidence>
<name>A0A6I9SN36_SESIN</name>
<feature type="domain" description="Integrase zinc-binding" evidence="1">
    <location>
        <begin position="76"/>
        <end position="132"/>
    </location>
</feature>
<dbReference type="PANTHER" id="PTHR48475:SF2">
    <property type="entry name" value="RIBONUCLEASE H"/>
    <property type="match status" value="1"/>
</dbReference>
<protein>
    <submittedName>
        <fullName evidence="3">Uncharacterized protein LOC105156858</fullName>
    </submittedName>
</protein>
<dbReference type="RefSeq" id="XP_011071405.1">
    <property type="nucleotide sequence ID" value="XM_011073103.1"/>
</dbReference>